<proteinExistence type="predicted"/>
<name>A0ABQ8KX58_9APHY</name>
<sequence length="277" mass="30176">MATIFPPPSPELPQFHTLLVRGPYHPSAPIHLVLSHNWRDPKGKAIFISPSRAAFLASLAKFDDEWLKVHGGDGLTCSASARIENLYPPTPAHLVMILSMLHVYEGTLHDPKTTLPEAPTLFVLHELSALLKPTTLEPTLSSYLSLIMHALTAVNSLSAKATASVALAVFDSGLQDLKLPIIRPVSPSGGDPNEARPSTGRREPVAFFVEQYFEWTARVEAFGETEAHSEGQAGGGRMRMVMHRTPDGDNIGDIAMEWMVATRVAGPHAGARYFAWT</sequence>
<evidence type="ECO:0000313" key="2">
    <source>
        <dbReference type="Proteomes" id="UP000814176"/>
    </source>
</evidence>
<accession>A0ABQ8KX58</accession>
<comment type="caution">
    <text evidence="1">The sequence shown here is derived from an EMBL/GenBank/DDBJ whole genome shotgun (WGS) entry which is preliminary data.</text>
</comment>
<reference evidence="1 2" key="1">
    <citation type="journal article" date="2021" name="Environ. Microbiol.">
        <title>Gene family expansions and transcriptome signatures uncover fungal adaptations to wood decay.</title>
        <authorList>
            <person name="Hage H."/>
            <person name="Miyauchi S."/>
            <person name="Viragh M."/>
            <person name="Drula E."/>
            <person name="Min B."/>
            <person name="Chaduli D."/>
            <person name="Navarro D."/>
            <person name="Favel A."/>
            <person name="Norest M."/>
            <person name="Lesage-Meessen L."/>
            <person name="Balint B."/>
            <person name="Merenyi Z."/>
            <person name="de Eugenio L."/>
            <person name="Morin E."/>
            <person name="Martinez A.T."/>
            <person name="Baldrian P."/>
            <person name="Stursova M."/>
            <person name="Martinez M.J."/>
            <person name="Novotny C."/>
            <person name="Magnuson J.K."/>
            <person name="Spatafora J.W."/>
            <person name="Maurice S."/>
            <person name="Pangilinan J."/>
            <person name="Andreopoulos W."/>
            <person name="LaButti K."/>
            <person name="Hundley H."/>
            <person name="Na H."/>
            <person name="Kuo A."/>
            <person name="Barry K."/>
            <person name="Lipzen A."/>
            <person name="Henrissat B."/>
            <person name="Riley R."/>
            <person name="Ahrendt S."/>
            <person name="Nagy L.G."/>
            <person name="Grigoriev I.V."/>
            <person name="Martin F."/>
            <person name="Rosso M.N."/>
        </authorList>
    </citation>
    <scope>NUCLEOTIDE SEQUENCE [LARGE SCALE GENOMIC DNA]</scope>
    <source>
        <strain evidence="1 2">CIRM-BRFM 1785</strain>
    </source>
</reference>
<organism evidence="1 2">
    <name type="scientific">Rhodofomes roseus</name>
    <dbReference type="NCBI Taxonomy" id="34475"/>
    <lineage>
        <taxon>Eukaryota</taxon>
        <taxon>Fungi</taxon>
        <taxon>Dikarya</taxon>
        <taxon>Basidiomycota</taxon>
        <taxon>Agaricomycotina</taxon>
        <taxon>Agaricomycetes</taxon>
        <taxon>Polyporales</taxon>
        <taxon>Rhodofomes</taxon>
    </lineage>
</organism>
<dbReference type="EMBL" id="JADCUA010000001">
    <property type="protein sequence ID" value="KAH9843882.1"/>
    <property type="molecule type" value="Genomic_DNA"/>
</dbReference>
<dbReference type="GeneID" id="72002826"/>
<evidence type="ECO:0000313" key="1">
    <source>
        <dbReference type="EMBL" id="KAH9843882.1"/>
    </source>
</evidence>
<dbReference type="Proteomes" id="UP000814176">
    <property type="component" value="Unassembled WGS sequence"/>
</dbReference>
<protein>
    <submittedName>
        <fullName evidence="1">Uncharacterized protein</fullName>
    </submittedName>
</protein>
<dbReference type="RefSeq" id="XP_047784692.1">
    <property type="nucleotide sequence ID" value="XM_047922094.1"/>
</dbReference>
<keyword evidence="2" id="KW-1185">Reference proteome</keyword>
<gene>
    <name evidence="1" type="ORF">C8Q71DRAFT_730404</name>
</gene>